<evidence type="ECO:0000256" key="5">
    <source>
        <dbReference type="ARBA" id="ARBA00022989"/>
    </source>
</evidence>
<evidence type="ECO:0000256" key="10">
    <source>
        <dbReference type="SAM" id="Phobius"/>
    </source>
</evidence>
<evidence type="ECO:0000256" key="6">
    <source>
        <dbReference type="ARBA" id="ARBA00023054"/>
    </source>
</evidence>
<feature type="domain" description="SUN" evidence="11">
    <location>
        <begin position="179"/>
        <end position="338"/>
    </location>
</feature>
<organism evidence="12 13">
    <name type="scientific">Lupinus angustifolius</name>
    <name type="common">Narrow-leaved blue lupine</name>
    <dbReference type="NCBI Taxonomy" id="3871"/>
    <lineage>
        <taxon>Eukaryota</taxon>
        <taxon>Viridiplantae</taxon>
        <taxon>Streptophyta</taxon>
        <taxon>Embryophyta</taxon>
        <taxon>Tracheophyta</taxon>
        <taxon>Spermatophyta</taxon>
        <taxon>Magnoliopsida</taxon>
        <taxon>eudicotyledons</taxon>
        <taxon>Gunneridae</taxon>
        <taxon>Pentapetalae</taxon>
        <taxon>rosids</taxon>
        <taxon>fabids</taxon>
        <taxon>Fabales</taxon>
        <taxon>Fabaceae</taxon>
        <taxon>Papilionoideae</taxon>
        <taxon>50 kb inversion clade</taxon>
        <taxon>genistoids sensu lato</taxon>
        <taxon>core genistoids</taxon>
        <taxon>Genisteae</taxon>
        <taxon>Lupinus</taxon>
    </lineage>
</organism>
<dbReference type="AlphaFoldDB" id="A0A1J7IRJ4"/>
<keyword evidence="5 10" id="KW-1133">Transmembrane helix</keyword>
<evidence type="ECO:0000256" key="4">
    <source>
        <dbReference type="ARBA" id="ARBA00022824"/>
    </source>
</evidence>
<dbReference type="InterPro" id="IPR045120">
    <property type="entry name" value="Suco/Slp1-like"/>
</dbReference>
<name>A0A1J7IRJ4_LUPAN</name>
<keyword evidence="7 10" id="KW-0472">Membrane</keyword>
<evidence type="ECO:0000313" key="13">
    <source>
        <dbReference type="Proteomes" id="UP000188354"/>
    </source>
</evidence>
<evidence type="ECO:0000256" key="3">
    <source>
        <dbReference type="ARBA" id="ARBA00022692"/>
    </source>
</evidence>
<dbReference type="SUPFAM" id="SSF49785">
    <property type="entry name" value="Galactose-binding domain-like"/>
    <property type="match status" value="1"/>
</dbReference>
<dbReference type="GO" id="GO:0031965">
    <property type="term" value="C:nuclear membrane"/>
    <property type="evidence" value="ECO:0007669"/>
    <property type="project" value="UniProtKB-SubCell"/>
</dbReference>
<comment type="subcellular location">
    <subcellularLocation>
        <location evidence="2">Endoplasmic reticulum membrane</location>
        <topology evidence="2">Multi-pass membrane protein</topology>
    </subcellularLocation>
    <subcellularLocation>
        <location evidence="1">Nucleus membrane</location>
        <topology evidence="1">Multi-pass membrane protein</topology>
    </subcellularLocation>
</comment>
<dbReference type="PANTHER" id="PTHR12953:SF0">
    <property type="entry name" value="SUN DOMAIN-CONTAINING OSSIFICATION FACTOR"/>
    <property type="match status" value="1"/>
</dbReference>
<sequence length="652" mass="73299">MQRSRKALLKRRTIEKTSSERNYFYKVSLSLVFVLWGLVFIFRLWISFGHDDRDGSGVLPIGVSNRNKYNHTKCRNTNYAYEYLTKEIDVYVPSEYFCSNGAKIDGFVGESIPIEEILAYAEPYDKLNYNSPFREKHEAETSESSAKHENDVQKYDHLSKAFPLGIDEFKSRAIGPKINSGIGISGNVIHRVEPGGAEYNYASASNGAKILASNKESKGASNILSRDKDKYLINPCSSEEKFVIIELSEEILVDKIDLANFEHHSSNLKDFQLHGSLLYPTDNWVFLGNFTASNVKQAQSFVLKEPKWVRYLNLNLQSRYGSEFYCTLSIVEVYGVDAVEKMLEDLINTQDNPNYSEGVNDVLKNSLRGIKLEHASEISSAKEYSLNRIVPSQVGRMPGDTVLKILMQKVHFLDINLFVLEQYLEDLNPRYLNIFRAYSKDIGENDIILKKTKKNIRSFHDLVDVTMKDVTDFDSWKSHISMQLGNVLNDNYDSRGAEPKQLAFSAALGFTMGVFPICGVTVFLCVMAIALLGSFCHAPTVMLANFIATPIELSLVVPFLRFGETITGGSHFPLTSDALKKVLTGQASQEVLLSVAHALLGWLAASPFILGALYILLIPCFKILVLKFSSVPLSPKKPLHSHSEVRLKVRDV</sequence>
<gene>
    <name evidence="12" type="ORF">TanjilG_26744</name>
</gene>
<dbReference type="Proteomes" id="UP000188354">
    <property type="component" value="Chromosome LG03"/>
</dbReference>
<reference evidence="12 13" key="1">
    <citation type="journal article" date="2017" name="Plant Biotechnol. J.">
        <title>A comprehensive draft genome sequence for lupin (Lupinus angustifolius), an emerging health food: insights into plant-microbe interactions and legume evolution.</title>
        <authorList>
            <person name="Hane J.K."/>
            <person name="Ming Y."/>
            <person name="Kamphuis L.G."/>
            <person name="Nelson M.N."/>
            <person name="Garg G."/>
            <person name="Atkins C.A."/>
            <person name="Bayer P.E."/>
            <person name="Bravo A."/>
            <person name="Bringans S."/>
            <person name="Cannon S."/>
            <person name="Edwards D."/>
            <person name="Foley R."/>
            <person name="Gao L.L."/>
            <person name="Harrison M.J."/>
            <person name="Huang W."/>
            <person name="Hurgobin B."/>
            <person name="Li S."/>
            <person name="Liu C.W."/>
            <person name="McGrath A."/>
            <person name="Morahan G."/>
            <person name="Murray J."/>
            <person name="Weller J."/>
            <person name="Jian J."/>
            <person name="Singh K.B."/>
        </authorList>
    </citation>
    <scope>NUCLEOTIDE SEQUENCE [LARGE SCALE GENOMIC DNA]</scope>
    <source>
        <strain evidence="13">cv. Tanjil</strain>
        <tissue evidence="12">Whole plant</tissue>
    </source>
</reference>
<evidence type="ECO:0000256" key="9">
    <source>
        <dbReference type="ARBA" id="ARBA00054046"/>
    </source>
</evidence>
<feature type="transmembrane region" description="Helical" evidence="10">
    <location>
        <begin position="502"/>
        <end position="531"/>
    </location>
</feature>
<evidence type="ECO:0000256" key="8">
    <source>
        <dbReference type="ARBA" id="ARBA00023242"/>
    </source>
</evidence>
<keyword evidence="6" id="KW-0175">Coiled coil</keyword>
<feature type="transmembrane region" description="Helical" evidence="10">
    <location>
        <begin position="599"/>
        <end position="626"/>
    </location>
</feature>
<comment type="function">
    <text evidence="9">Encodes a member of the mid-SUN subfamily of SUN-domain proteins that is localized to both the nuclear envelope and the ER. It is involved in early seed development and nuclear morphology. [TAIR].</text>
</comment>
<evidence type="ECO:0000259" key="11">
    <source>
        <dbReference type="PROSITE" id="PS51469"/>
    </source>
</evidence>
<dbReference type="PROSITE" id="PS51469">
    <property type="entry name" value="SUN"/>
    <property type="match status" value="1"/>
</dbReference>
<dbReference type="GO" id="GO:0034975">
    <property type="term" value="P:protein folding in endoplasmic reticulum"/>
    <property type="evidence" value="ECO:0007669"/>
    <property type="project" value="TreeGrafter"/>
</dbReference>
<evidence type="ECO:0000256" key="1">
    <source>
        <dbReference type="ARBA" id="ARBA00004232"/>
    </source>
</evidence>
<evidence type="ECO:0000313" key="12">
    <source>
        <dbReference type="EMBL" id="OIW15371.1"/>
    </source>
</evidence>
<dbReference type="Pfam" id="PF07738">
    <property type="entry name" value="Sad1_UNC"/>
    <property type="match status" value="1"/>
</dbReference>
<dbReference type="FunFam" id="2.60.120.260:FF:000062">
    <property type="entry name" value="Galactose-binding protein isoform 3"/>
    <property type="match status" value="1"/>
</dbReference>
<evidence type="ECO:0000256" key="7">
    <source>
        <dbReference type="ARBA" id="ARBA00023136"/>
    </source>
</evidence>
<proteinExistence type="predicted"/>
<keyword evidence="4" id="KW-0256">Endoplasmic reticulum</keyword>
<dbReference type="InterPro" id="IPR008979">
    <property type="entry name" value="Galactose-bd-like_sf"/>
</dbReference>
<protein>
    <recommendedName>
        <fullName evidence="11">SUN domain-containing protein</fullName>
    </recommendedName>
</protein>
<keyword evidence="3 10" id="KW-0812">Transmembrane</keyword>
<dbReference type="OMA" id="DSWKSHI"/>
<feature type="transmembrane region" description="Helical" evidence="10">
    <location>
        <begin position="23"/>
        <end position="46"/>
    </location>
</feature>
<dbReference type="Gramene" id="OIW15371">
    <property type="protein sequence ID" value="OIW15371"/>
    <property type="gene ID" value="TanjilG_26744"/>
</dbReference>
<feature type="transmembrane region" description="Helical" evidence="10">
    <location>
        <begin position="543"/>
        <end position="562"/>
    </location>
</feature>
<dbReference type="PANTHER" id="PTHR12953">
    <property type="entry name" value="MEMBRANE PROTEIN CH1 RELATED"/>
    <property type="match status" value="1"/>
</dbReference>
<keyword evidence="8" id="KW-0539">Nucleus</keyword>
<dbReference type="GO" id="GO:0005789">
    <property type="term" value="C:endoplasmic reticulum membrane"/>
    <property type="evidence" value="ECO:0007669"/>
    <property type="project" value="UniProtKB-SubCell"/>
</dbReference>
<dbReference type="STRING" id="3871.A0A1J7IRJ4"/>
<dbReference type="InterPro" id="IPR012919">
    <property type="entry name" value="SUN_dom"/>
</dbReference>
<dbReference type="EMBL" id="CM007363">
    <property type="protein sequence ID" value="OIW15371.1"/>
    <property type="molecule type" value="Genomic_DNA"/>
</dbReference>
<accession>A0A1J7IRJ4</accession>
<keyword evidence="13" id="KW-1185">Reference proteome</keyword>
<evidence type="ECO:0000256" key="2">
    <source>
        <dbReference type="ARBA" id="ARBA00004477"/>
    </source>
</evidence>
<dbReference type="Gene3D" id="2.60.120.260">
    <property type="entry name" value="Galactose-binding domain-like"/>
    <property type="match status" value="1"/>
</dbReference>